<organism evidence="1 2">
    <name type="scientific">Xenopus laevis</name>
    <name type="common">African clawed frog</name>
    <dbReference type="NCBI Taxonomy" id="8355"/>
    <lineage>
        <taxon>Eukaryota</taxon>
        <taxon>Metazoa</taxon>
        <taxon>Chordata</taxon>
        <taxon>Craniata</taxon>
        <taxon>Vertebrata</taxon>
        <taxon>Euteleostomi</taxon>
        <taxon>Amphibia</taxon>
        <taxon>Batrachia</taxon>
        <taxon>Anura</taxon>
        <taxon>Pipoidea</taxon>
        <taxon>Pipidae</taxon>
        <taxon>Xenopodinae</taxon>
        <taxon>Xenopus</taxon>
        <taxon>Xenopus</taxon>
    </lineage>
</organism>
<protein>
    <submittedName>
        <fullName evidence="1">Uncharacterized protein</fullName>
    </submittedName>
</protein>
<evidence type="ECO:0000313" key="1">
    <source>
        <dbReference type="EMBL" id="OCT66308.1"/>
    </source>
</evidence>
<sequence>MYTGIHTNHHIAFKFIPPSFAGPGKFFIKKKAFKMAASQVTEDSNVCLFGVFRKYIIDFTNYKMEKYSNFLISA</sequence>
<proteinExistence type="predicted"/>
<reference evidence="2" key="1">
    <citation type="journal article" date="2016" name="Nature">
        <title>Genome evolution in the allotetraploid frog Xenopus laevis.</title>
        <authorList>
            <person name="Session A.M."/>
            <person name="Uno Y."/>
            <person name="Kwon T."/>
            <person name="Chapman J.A."/>
            <person name="Toyoda A."/>
            <person name="Takahashi S."/>
            <person name="Fukui A."/>
            <person name="Hikosaka A."/>
            <person name="Suzuki A."/>
            <person name="Kondo M."/>
            <person name="van Heeringen S.J."/>
            <person name="Quigley I."/>
            <person name="Heinz S."/>
            <person name="Ogino H."/>
            <person name="Ochi H."/>
            <person name="Hellsten U."/>
            <person name="Lyons J.B."/>
            <person name="Simakov O."/>
            <person name="Putnam N."/>
            <person name="Stites J."/>
            <person name="Kuroki Y."/>
            <person name="Tanaka T."/>
            <person name="Michiue T."/>
            <person name="Watanabe M."/>
            <person name="Bogdanovic O."/>
            <person name="Lister R."/>
            <person name="Georgiou G."/>
            <person name="Paranjpe S.S."/>
            <person name="van Kruijsbergen I."/>
            <person name="Shu S."/>
            <person name="Carlson J."/>
            <person name="Kinoshita T."/>
            <person name="Ohta Y."/>
            <person name="Mawaribuchi S."/>
            <person name="Jenkins J."/>
            <person name="Grimwood J."/>
            <person name="Schmutz J."/>
            <person name="Mitros T."/>
            <person name="Mozaffari S.V."/>
            <person name="Suzuki Y."/>
            <person name="Haramoto Y."/>
            <person name="Yamamoto T.S."/>
            <person name="Takagi C."/>
            <person name="Heald R."/>
            <person name="Miller K."/>
            <person name="Haudenschild C."/>
            <person name="Kitzman J."/>
            <person name="Nakayama T."/>
            <person name="Izutsu Y."/>
            <person name="Robert J."/>
            <person name="Fortriede J."/>
            <person name="Burns K."/>
            <person name="Lotay V."/>
            <person name="Karimi K."/>
            <person name="Yasuoka Y."/>
            <person name="Dichmann D.S."/>
            <person name="Flajnik M.F."/>
            <person name="Houston D.W."/>
            <person name="Shendure J."/>
            <person name="DuPasquier L."/>
            <person name="Vize P.D."/>
            <person name="Zorn A.M."/>
            <person name="Ito M."/>
            <person name="Marcotte E.M."/>
            <person name="Wallingford J.B."/>
            <person name="Ito Y."/>
            <person name="Asashima M."/>
            <person name="Ueno N."/>
            <person name="Matsuda Y."/>
            <person name="Veenstra G.J."/>
            <person name="Fujiyama A."/>
            <person name="Harland R.M."/>
            <person name="Taira M."/>
            <person name="Rokhsar D.S."/>
        </authorList>
    </citation>
    <scope>NUCLEOTIDE SEQUENCE [LARGE SCALE GENOMIC DNA]</scope>
    <source>
        <strain evidence="2">J</strain>
    </source>
</reference>
<accession>A0A974C4B2</accession>
<evidence type="ECO:0000313" key="2">
    <source>
        <dbReference type="Proteomes" id="UP000694892"/>
    </source>
</evidence>
<dbReference type="EMBL" id="CM004481">
    <property type="protein sequence ID" value="OCT66308.1"/>
    <property type="molecule type" value="Genomic_DNA"/>
</dbReference>
<gene>
    <name evidence="1" type="ORF">XELAEV_18042566mg</name>
</gene>
<dbReference type="AlphaFoldDB" id="A0A974C4B2"/>
<name>A0A974C4B2_XENLA</name>
<dbReference type="Proteomes" id="UP000694892">
    <property type="component" value="Chromosome 8S"/>
</dbReference>